<dbReference type="EMBL" id="HBUE01018690">
    <property type="protein sequence ID" value="CAG6451628.1"/>
    <property type="molecule type" value="Transcribed_RNA"/>
</dbReference>
<reference evidence="2" key="1">
    <citation type="submission" date="2021-05" db="EMBL/GenBank/DDBJ databases">
        <authorList>
            <person name="Alioto T."/>
            <person name="Alioto T."/>
            <person name="Gomez Garrido J."/>
        </authorList>
    </citation>
    <scope>NUCLEOTIDE SEQUENCE</scope>
</reference>
<proteinExistence type="predicted"/>
<evidence type="ECO:0000256" key="1">
    <source>
        <dbReference type="SAM" id="Phobius"/>
    </source>
</evidence>
<keyword evidence="1" id="KW-0472">Membrane</keyword>
<sequence length="105" mass="11940">MHTKLTIGAAFHCWTAPRMNDCTAWNLGSSGVMKFCGYFKSVMRTGIGGWVWMLRVGIVLAMCLASIRVKLRDRTRKRTILPFSISSRNFICLRLCFFVDTIVNS</sequence>
<evidence type="ECO:0000313" key="2">
    <source>
        <dbReference type="EMBL" id="CAG6543209.1"/>
    </source>
</evidence>
<organism evidence="2">
    <name type="scientific">Culex pipiens</name>
    <name type="common">House mosquito</name>
    <dbReference type="NCBI Taxonomy" id="7175"/>
    <lineage>
        <taxon>Eukaryota</taxon>
        <taxon>Metazoa</taxon>
        <taxon>Ecdysozoa</taxon>
        <taxon>Arthropoda</taxon>
        <taxon>Hexapoda</taxon>
        <taxon>Insecta</taxon>
        <taxon>Pterygota</taxon>
        <taxon>Neoptera</taxon>
        <taxon>Endopterygota</taxon>
        <taxon>Diptera</taxon>
        <taxon>Nematocera</taxon>
        <taxon>Culicoidea</taxon>
        <taxon>Culicidae</taxon>
        <taxon>Culicinae</taxon>
        <taxon>Culicini</taxon>
        <taxon>Culex</taxon>
        <taxon>Culex</taxon>
    </lineage>
</organism>
<keyword evidence="1" id="KW-0812">Transmembrane</keyword>
<dbReference type="AlphaFoldDB" id="A0A8D8HX50"/>
<accession>A0A8D8HX50</accession>
<name>A0A8D8HX50_CULPI</name>
<dbReference type="EMBL" id="HBUE01334899">
    <property type="protein sequence ID" value="CAG6595331.1"/>
    <property type="molecule type" value="Transcribed_RNA"/>
</dbReference>
<keyword evidence="1" id="KW-1133">Transmembrane helix</keyword>
<dbReference type="EMBL" id="HBUE01228143">
    <property type="protein sequence ID" value="CAG6543209.1"/>
    <property type="molecule type" value="Transcribed_RNA"/>
</dbReference>
<protein>
    <submittedName>
        <fullName evidence="2">(northern house mosquito) hypothetical protein</fullName>
    </submittedName>
</protein>
<feature type="transmembrane region" description="Helical" evidence="1">
    <location>
        <begin position="47"/>
        <end position="67"/>
    </location>
</feature>